<dbReference type="Proteomes" id="UP001280897">
    <property type="component" value="Unassembled WGS sequence"/>
</dbReference>
<comment type="caution">
    <text evidence="1">The sequence shown here is derived from an EMBL/GenBank/DDBJ whole genome shotgun (WGS) entry which is preliminary data.</text>
</comment>
<sequence length="91" mass="10931">MKYKEYQFVQLWDGRMGTIIKTLSSGGYLIEDNFWGWLEMKSKEDPEHYIFPNTDVERRFSALEEEIEGEARMAEEWYEFRYKVMVSGLGN</sequence>
<gene>
    <name evidence="1" type="ORF">R0G89_05055</name>
</gene>
<name>A0AAN6BH09_PEDAC</name>
<reference evidence="1" key="1">
    <citation type="journal article" date="2023" name="PeerJ">
        <title>Selection and evaluation of lactic acid bacteria from chicken feces in Thailand as potential probiotics.</title>
        <authorList>
            <person name="Khurajog B."/>
            <person name="Disastra Y."/>
            <person name="Lawwyne L.D."/>
            <person name="Sirichokchatchawan W."/>
            <person name="Niyomtham W."/>
            <person name="Yindee J."/>
            <person name="Hampson D.J."/>
            <person name="Prapasarakul N."/>
        </authorList>
    </citation>
    <scope>NUCLEOTIDE SEQUENCE</scope>
    <source>
        <strain evidence="1">BF9</strain>
    </source>
</reference>
<protein>
    <submittedName>
        <fullName evidence="1">Uncharacterized protein</fullName>
    </submittedName>
</protein>
<accession>A0AAN6BH09</accession>
<dbReference type="RefSeq" id="WP_005919254.1">
    <property type="nucleotide sequence ID" value="NZ_BJMF01000006.1"/>
</dbReference>
<dbReference type="AlphaFoldDB" id="A0AAN6BH09"/>
<proteinExistence type="predicted"/>
<evidence type="ECO:0000313" key="1">
    <source>
        <dbReference type="EMBL" id="MDV2621097.1"/>
    </source>
</evidence>
<dbReference type="EMBL" id="JAWJAV010000003">
    <property type="protein sequence ID" value="MDV2621097.1"/>
    <property type="molecule type" value="Genomic_DNA"/>
</dbReference>
<evidence type="ECO:0000313" key="2">
    <source>
        <dbReference type="Proteomes" id="UP001280897"/>
    </source>
</evidence>
<dbReference type="GeneID" id="57365300"/>
<reference evidence="1" key="2">
    <citation type="submission" date="2023-10" db="EMBL/GenBank/DDBJ databases">
        <authorList>
            <person name="Khurajog B."/>
        </authorList>
    </citation>
    <scope>NUCLEOTIDE SEQUENCE</scope>
    <source>
        <strain evidence="1">BF9</strain>
    </source>
</reference>
<organism evidence="1 2">
    <name type="scientific">Pediococcus acidilactici</name>
    <dbReference type="NCBI Taxonomy" id="1254"/>
    <lineage>
        <taxon>Bacteria</taxon>
        <taxon>Bacillati</taxon>
        <taxon>Bacillota</taxon>
        <taxon>Bacilli</taxon>
        <taxon>Lactobacillales</taxon>
        <taxon>Lactobacillaceae</taxon>
        <taxon>Pediococcus</taxon>
        <taxon>Pediococcus acidilactici group</taxon>
    </lineage>
</organism>